<dbReference type="Gene3D" id="3.30.2310.20">
    <property type="entry name" value="RelE-like"/>
    <property type="match status" value="1"/>
</dbReference>
<sequence length="108" mass="12331">MWNVKYLPEALDDLDELDGSQRKLVLKSIEKVKKNPLSQQEGGYGKLLGKKGNTDLTGFLKIKLRASGLRLVYKVIKQEDRMLIVVIGAREDEEVYSIAEKRIKKNDL</sequence>
<dbReference type="InterPro" id="IPR035093">
    <property type="entry name" value="RelE/ParE_toxin_dom_sf"/>
</dbReference>
<dbReference type="SUPFAM" id="SSF143011">
    <property type="entry name" value="RelE-like"/>
    <property type="match status" value="1"/>
</dbReference>
<keyword evidence="1" id="KW-1277">Toxin-antitoxin system</keyword>
<keyword evidence="3" id="KW-1185">Reference proteome</keyword>
<accession>A0A6N4TMK7</accession>
<evidence type="ECO:0000256" key="1">
    <source>
        <dbReference type="ARBA" id="ARBA00022649"/>
    </source>
</evidence>
<dbReference type="AlphaFoldDB" id="A0A6N4TMK7"/>
<name>A0A6N4TMK7_9FIRM</name>
<protein>
    <submittedName>
        <fullName evidence="2">RelE toxin</fullName>
    </submittedName>
</protein>
<organism evidence="2 3">
    <name type="scientific">Amedibacterium intestinale</name>
    <dbReference type="NCBI Taxonomy" id="2583452"/>
    <lineage>
        <taxon>Bacteria</taxon>
        <taxon>Bacillati</taxon>
        <taxon>Bacillota</taxon>
        <taxon>Erysipelotrichia</taxon>
        <taxon>Erysipelotrichales</taxon>
        <taxon>Erysipelotrichaceae</taxon>
        <taxon>Amedibacterium</taxon>
    </lineage>
</organism>
<evidence type="ECO:0000313" key="3">
    <source>
        <dbReference type="Proteomes" id="UP000464754"/>
    </source>
</evidence>
<proteinExistence type="predicted"/>
<gene>
    <name evidence="2" type="ORF">Aargi30884_26170</name>
</gene>
<dbReference type="Proteomes" id="UP000464754">
    <property type="component" value="Chromosome"/>
</dbReference>
<dbReference type="KEGG" id="aarg:Aargi30884_26170"/>
<evidence type="ECO:0000313" key="2">
    <source>
        <dbReference type="EMBL" id="BBK23714.1"/>
    </source>
</evidence>
<dbReference type="EMBL" id="AP019695">
    <property type="protein sequence ID" value="BBK23714.1"/>
    <property type="molecule type" value="Genomic_DNA"/>
</dbReference>
<dbReference type="InterPro" id="IPR007712">
    <property type="entry name" value="RelE/ParE_toxin"/>
</dbReference>
<reference evidence="3" key="1">
    <citation type="submission" date="2019-05" db="EMBL/GenBank/DDBJ databases">
        <title>Complete genome sequencing of Absiella argi strain JCM 30884.</title>
        <authorList>
            <person name="Sakamoto M."/>
            <person name="Murakami T."/>
            <person name="Mori H."/>
        </authorList>
    </citation>
    <scope>NUCLEOTIDE SEQUENCE [LARGE SCALE GENOMIC DNA]</scope>
    <source>
        <strain evidence="3">JCM 30884</strain>
    </source>
</reference>
<dbReference type="RefSeq" id="WP_163052399.1">
    <property type="nucleotide sequence ID" value="NZ_AP019695.1"/>
</dbReference>
<dbReference type="Pfam" id="PF05016">
    <property type="entry name" value="ParE_toxin"/>
    <property type="match status" value="1"/>
</dbReference>